<gene>
    <name evidence="2" type="ORF">SAMN04487900_11433</name>
</gene>
<dbReference type="AlphaFoldDB" id="A0A1H0IC15"/>
<protein>
    <submittedName>
        <fullName evidence="2">Uncharacterized protein</fullName>
    </submittedName>
</protein>
<evidence type="ECO:0000313" key="3">
    <source>
        <dbReference type="Proteomes" id="UP000199134"/>
    </source>
</evidence>
<accession>A0A1H0IC15</accession>
<feature type="transmembrane region" description="Helical" evidence="1">
    <location>
        <begin position="15"/>
        <end position="38"/>
    </location>
</feature>
<sequence>MNASIFISIRYPLQVLIQCLFPGGISSCIFCTMLLVWFNNLQLLQGSESLISILIDTSTHACALGSTNRAISIVKFNRCTTHASQCITEQRA</sequence>
<keyword evidence="1" id="KW-1133">Transmembrane helix</keyword>
<organism evidence="2 3">
    <name type="scientific">Prevotella communis</name>
    <dbReference type="NCBI Taxonomy" id="2913614"/>
    <lineage>
        <taxon>Bacteria</taxon>
        <taxon>Pseudomonadati</taxon>
        <taxon>Bacteroidota</taxon>
        <taxon>Bacteroidia</taxon>
        <taxon>Bacteroidales</taxon>
        <taxon>Prevotellaceae</taxon>
        <taxon>Prevotella</taxon>
    </lineage>
</organism>
<comment type="caution">
    <text evidence="2">The sequence shown here is derived from an EMBL/GenBank/DDBJ whole genome shotgun (WGS) entry which is preliminary data.</text>
</comment>
<proteinExistence type="predicted"/>
<dbReference type="Proteomes" id="UP000199134">
    <property type="component" value="Unassembled WGS sequence"/>
</dbReference>
<evidence type="ECO:0000313" key="2">
    <source>
        <dbReference type="EMBL" id="SDO28948.1"/>
    </source>
</evidence>
<keyword evidence="1" id="KW-0812">Transmembrane</keyword>
<dbReference type="EMBL" id="FNIW01000014">
    <property type="protein sequence ID" value="SDO28948.1"/>
    <property type="molecule type" value="Genomic_DNA"/>
</dbReference>
<reference evidence="3" key="1">
    <citation type="submission" date="2016-10" db="EMBL/GenBank/DDBJ databases">
        <authorList>
            <person name="de Groot N.N."/>
        </authorList>
    </citation>
    <scope>NUCLEOTIDE SEQUENCE [LARGE SCALE GENOMIC DNA]</scope>
    <source>
        <strain evidence="3">BP1-145</strain>
    </source>
</reference>
<evidence type="ECO:0000256" key="1">
    <source>
        <dbReference type="SAM" id="Phobius"/>
    </source>
</evidence>
<name>A0A1H0IC15_9BACT</name>
<keyword evidence="1" id="KW-0472">Membrane</keyword>